<reference evidence="2" key="1">
    <citation type="submission" date="2016-10" db="EMBL/GenBank/DDBJ databases">
        <authorList>
            <person name="Varghese N."/>
            <person name="Submissions S."/>
        </authorList>
    </citation>
    <scope>NUCLEOTIDE SEQUENCE [LARGE SCALE GENOMIC DNA]</scope>
    <source>
        <strain evidence="2">DSM 19326</strain>
    </source>
</reference>
<accession>A0A1H6K2G0</accession>
<protein>
    <submittedName>
        <fullName evidence="1">Uncharacterized protein</fullName>
    </submittedName>
</protein>
<dbReference type="RefSeq" id="WP_089769988.1">
    <property type="nucleotide sequence ID" value="NZ_FNWX01000018.1"/>
</dbReference>
<dbReference type="EMBL" id="FNWX01000018">
    <property type="protein sequence ID" value="SEH65715.1"/>
    <property type="molecule type" value="Genomic_DNA"/>
</dbReference>
<gene>
    <name evidence="1" type="ORF">SAMN05421793_11810</name>
</gene>
<organism evidence="1 2">
    <name type="scientific">Epilithonimonas hominis</name>
    <dbReference type="NCBI Taxonomy" id="420404"/>
    <lineage>
        <taxon>Bacteria</taxon>
        <taxon>Pseudomonadati</taxon>
        <taxon>Bacteroidota</taxon>
        <taxon>Flavobacteriia</taxon>
        <taxon>Flavobacteriales</taxon>
        <taxon>Weeksellaceae</taxon>
        <taxon>Chryseobacterium group</taxon>
        <taxon>Epilithonimonas</taxon>
    </lineage>
</organism>
<keyword evidence="2" id="KW-1185">Reference proteome</keyword>
<dbReference type="AlphaFoldDB" id="A0A1H6K2G0"/>
<proteinExistence type="predicted"/>
<evidence type="ECO:0000313" key="1">
    <source>
        <dbReference type="EMBL" id="SEH65715.1"/>
    </source>
</evidence>
<name>A0A1H6K2G0_9FLAO</name>
<evidence type="ECO:0000313" key="2">
    <source>
        <dbReference type="Proteomes" id="UP000198555"/>
    </source>
</evidence>
<sequence length="154" mass="18051">MRKALFLVSILSSLCFYSQNFGAINEILEKIENKYKKMTDASDYTINNKKFVLLEEFSDHSERHILEFGADDKITLIELIDDKATGQTYSNIFSGDFMRKRNAISVRANYLEGKQIASPIIYNLYLMNANNMWYLKDINNSKRWIENNKLIKKK</sequence>
<dbReference type="Proteomes" id="UP000198555">
    <property type="component" value="Unassembled WGS sequence"/>
</dbReference>